<reference evidence="1 2" key="1">
    <citation type="journal article" date="2019" name="Sci. Rep.">
        <title>Orb-weaving spider Araneus ventricosus genome elucidates the spidroin gene catalogue.</title>
        <authorList>
            <person name="Kono N."/>
            <person name="Nakamura H."/>
            <person name="Ohtoshi R."/>
            <person name="Moran D.A.P."/>
            <person name="Shinohara A."/>
            <person name="Yoshida Y."/>
            <person name="Fujiwara M."/>
            <person name="Mori M."/>
            <person name="Tomita M."/>
            <person name="Arakawa K."/>
        </authorList>
    </citation>
    <scope>NUCLEOTIDE SEQUENCE [LARGE SCALE GENOMIC DNA]</scope>
</reference>
<dbReference type="Proteomes" id="UP000499080">
    <property type="component" value="Unassembled WGS sequence"/>
</dbReference>
<dbReference type="EMBL" id="BGPR01078871">
    <property type="protein sequence ID" value="GBL72081.1"/>
    <property type="molecule type" value="Genomic_DNA"/>
</dbReference>
<name>A0A4Y1ZX67_ARAVE</name>
<keyword evidence="2" id="KW-1185">Reference proteome</keyword>
<comment type="caution">
    <text evidence="1">The sequence shown here is derived from an EMBL/GenBank/DDBJ whole genome shotgun (WGS) entry which is preliminary data.</text>
</comment>
<evidence type="ECO:0000313" key="1">
    <source>
        <dbReference type="EMBL" id="GBL72081.1"/>
    </source>
</evidence>
<proteinExistence type="predicted"/>
<organism evidence="1 2">
    <name type="scientific">Araneus ventricosus</name>
    <name type="common">Orbweaver spider</name>
    <name type="synonym">Epeira ventricosa</name>
    <dbReference type="NCBI Taxonomy" id="182803"/>
    <lineage>
        <taxon>Eukaryota</taxon>
        <taxon>Metazoa</taxon>
        <taxon>Ecdysozoa</taxon>
        <taxon>Arthropoda</taxon>
        <taxon>Chelicerata</taxon>
        <taxon>Arachnida</taxon>
        <taxon>Araneae</taxon>
        <taxon>Araneomorphae</taxon>
        <taxon>Entelegynae</taxon>
        <taxon>Araneoidea</taxon>
        <taxon>Araneidae</taxon>
        <taxon>Araneus</taxon>
    </lineage>
</organism>
<gene>
    <name evidence="1" type="ORF">AVEN_146827_1</name>
</gene>
<evidence type="ECO:0000313" key="2">
    <source>
        <dbReference type="Proteomes" id="UP000499080"/>
    </source>
</evidence>
<dbReference type="AlphaFoldDB" id="A0A4Y1ZX67"/>
<sequence>MKTAESSPKNGVKLFSPNTCRESTCYRNGQFIFTIRHRESANRQRHIVSNQCMDRKMFPMFKPAICHETRLRQFLPVCLSPKLNGTNLSALEKDRKL</sequence>
<accession>A0A4Y1ZX67</accession>
<protein>
    <submittedName>
        <fullName evidence="1">Uncharacterized protein</fullName>
    </submittedName>
</protein>